<dbReference type="InterPro" id="IPR010033">
    <property type="entry name" value="HAD_SF_ppase_IIIC"/>
</dbReference>
<dbReference type="Gene3D" id="3.40.630.30">
    <property type="match status" value="1"/>
</dbReference>
<dbReference type="SUPFAM" id="SSF56784">
    <property type="entry name" value="HAD-like"/>
    <property type="match status" value="1"/>
</dbReference>
<evidence type="ECO:0000313" key="1">
    <source>
        <dbReference type="EMBL" id="NBI31086.1"/>
    </source>
</evidence>
<gene>
    <name evidence="1" type="ORF">ERL59_19235</name>
</gene>
<dbReference type="NCBIfam" id="TIGR01681">
    <property type="entry name" value="HAD-SF-IIIC"/>
    <property type="match status" value="1"/>
</dbReference>
<dbReference type="InterPro" id="IPR010037">
    <property type="entry name" value="FkbH_domain"/>
</dbReference>
<dbReference type="AlphaFoldDB" id="A0A6N9Q882"/>
<dbReference type="Proteomes" id="UP000448943">
    <property type="component" value="Unassembled WGS sequence"/>
</dbReference>
<comment type="caution">
    <text evidence="1">The sequence shown here is derived from an EMBL/GenBank/DDBJ whole genome shotgun (WGS) entry which is preliminary data.</text>
</comment>
<proteinExistence type="predicted"/>
<dbReference type="Gene3D" id="3.40.50.1000">
    <property type="entry name" value="HAD superfamily/HAD-like"/>
    <property type="match status" value="1"/>
</dbReference>
<organism evidence="1 2">
    <name type="scientific">Chengkuizengella marina</name>
    <dbReference type="NCBI Taxonomy" id="2507566"/>
    <lineage>
        <taxon>Bacteria</taxon>
        <taxon>Bacillati</taxon>
        <taxon>Bacillota</taxon>
        <taxon>Bacilli</taxon>
        <taxon>Bacillales</taxon>
        <taxon>Paenibacillaceae</taxon>
        <taxon>Chengkuizengella</taxon>
    </lineage>
</organism>
<name>A0A6N9Q882_9BACL</name>
<sequence>MTVKQQTKKIKCVVWDLDNTVWQGVLLEDKQVVLREKIKDMMNSLDERGILQSIASKNDWDKAMTKLEQLGIKDLFLYPQIGWNSKSESIKTISESLNIGLDTIAFIDDDPYERDEVVFTHKEVRCIDATETDNLLDRSDMNPEFITEESKRRRSMYLAEVDRKLAESDFKGPKDSFLKELEMKLIISDAKEEDLKRAEELTMRTNQLNTTGVTYSYDELDQLRKSDDFMLLVVELNDKYGSYGKIGLSLIEMKGDKWNIKLLLMSCRVMSRGVGTILINHIMMLAKQNKKRLFAQFVPNGRNRQMYITYKFAGFKDVSKSGDLIAMESDLANIQQFPDYVEVDIV</sequence>
<protein>
    <submittedName>
        <fullName evidence="1">HAD-IIIC family phosphatase</fullName>
    </submittedName>
</protein>
<dbReference type="InterPro" id="IPR036412">
    <property type="entry name" value="HAD-like_sf"/>
</dbReference>
<dbReference type="InterPro" id="IPR023214">
    <property type="entry name" value="HAD_sf"/>
</dbReference>
<dbReference type="SUPFAM" id="SSF55729">
    <property type="entry name" value="Acyl-CoA N-acyltransferases (Nat)"/>
    <property type="match status" value="1"/>
</dbReference>
<dbReference type="NCBIfam" id="TIGR01686">
    <property type="entry name" value="FkbH"/>
    <property type="match status" value="1"/>
</dbReference>
<keyword evidence="2" id="KW-1185">Reference proteome</keyword>
<dbReference type="OrthoDB" id="323926at2"/>
<accession>A0A6N9Q882</accession>
<dbReference type="EMBL" id="SIJB01000056">
    <property type="protein sequence ID" value="NBI31086.1"/>
    <property type="molecule type" value="Genomic_DNA"/>
</dbReference>
<reference evidence="1 2" key="1">
    <citation type="submission" date="2019-01" db="EMBL/GenBank/DDBJ databases">
        <title>Chengkuizengella sp. nov., isolated from deep-sea sediment of East Pacific Ocean.</title>
        <authorList>
            <person name="Yang J."/>
            <person name="Lai Q."/>
            <person name="Shao Z."/>
        </authorList>
    </citation>
    <scope>NUCLEOTIDE SEQUENCE [LARGE SCALE GENOMIC DNA]</scope>
    <source>
        <strain evidence="1 2">YPA3-1-1</strain>
    </source>
</reference>
<dbReference type="InterPro" id="IPR016181">
    <property type="entry name" value="Acyl_CoA_acyltransferase"/>
</dbReference>
<evidence type="ECO:0000313" key="2">
    <source>
        <dbReference type="Proteomes" id="UP000448943"/>
    </source>
</evidence>